<dbReference type="Proteomes" id="UP001482620">
    <property type="component" value="Unassembled WGS sequence"/>
</dbReference>
<feature type="compositionally biased region" description="Acidic residues" evidence="1">
    <location>
        <begin position="46"/>
        <end position="61"/>
    </location>
</feature>
<dbReference type="PANTHER" id="PTHR10663">
    <property type="entry name" value="GUANYL-NUCLEOTIDE EXCHANGE FACTOR"/>
    <property type="match status" value="1"/>
</dbReference>
<proteinExistence type="predicted"/>
<protein>
    <submittedName>
        <fullName evidence="2">Uncharacterized protein</fullName>
    </submittedName>
</protein>
<sequence>MRAEAEAAEEADSAFSSNHRVLGKSCFRPEDISPRSSTGGLREENGQEEEDEEEEDEEEEGVVSWASVRMQGDRQRQKAAKEEEEVFSLLLKGTLEPSSDAQGGLKSPISVGSPRRPSESNLDSFSRHFESIMESHRAKGTSYSSLDSVDLLTSGSTSVFTFDLPTLTPEIQSQICESAKQILELSFAPLARTDSSACCETSRSEMALSISGARLRGGSKDDSGPPVRSRSEKESWRRSIVKEGFRKASSVPVLHSR</sequence>
<comment type="caution">
    <text evidence="2">The sequence shown here is derived from an EMBL/GenBank/DDBJ whole genome shotgun (WGS) entry which is preliminary data.</text>
</comment>
<evidence type="ECO:0000256" key="1">
    <source>
        <dbReference type="SAM" id="MobiDB-lite"/>
    </source>
</evidence>
<feature type="region of interest" description="Disordered" evidence="1">
    <location>
        <begin position="210"/>
        <end position="235"/>
    </location>
</feature>
<feature type="compositionally biased region" description="Acidic residues" evidence="1">
    <location>
        <begin position="1"/>
        <end position="12"/>
    </location>
</feature>
<dbReference type="EMBL" id="JAHRIQ010070210">
    <property type="protein sequence ID" value="MEQ2243730.1"/>
    <property type="molecule type" value="Genomic_DNA"/>
</dbReference>
<feature type="compositionally biased region" description="Basic and acidic residues" evidence="1">
    <location>
        <begin position="71"/>
        <end position="81"/>
    </location>
</feature>
<evidence type="ECO:0000313" key="2">
    <source>
        <dbReference type="EMBL" id="MEQ2243730.1"/>
    </source>
</evidence>
<organism evidence="2 3">
    <name type="scientific">Ilyodon furcidens</name>
    <name type="common">goldbreast splitfin</name>
    <dbReference type="NCBI Taxonomy" id="33524"/>
    <lineage>
        <taxon>Eukaryota</taxon>
        <taxon>Metazoa</taxon>
        <taxon>Chordata</taxon>
        <taxon>Craniata</taxon>
        <taxon>Vertebrata</taxon>
        <taxon>Euteleostomi</taxon>
        <taxon>Actinopterygii</taxon>
        <taxon>Neopterygii</taxon>
        <taxon>Teleostei</taxon>
        <taxon>Neoteleostei</taxon>
        <taxon>Acanthomorphata</taxon>
        <taxon>Ovalentaria</taxon>
        <taxon>Atherinomorphae</taxon>
        <taxon>Cyprinodontiformes</taxon>
        <taxon>Goodeidae</taxon>
        <taxon>Ilyodon</taxon>
    </lineage>
</organism>
<keyword evidence="3" id="KW-1185">Reference proteome</keyword>
<name>A0ABV0UEX2_9TELE</name>
<feature type="region of interest" description="Disordered" evidence="1">
    <location>
        <begin position="1"/>
        <end position="83"/>
    </location>
</feature>
<evidence type="ECO:0000313" key="3">
    <source>
        <dbReference type="Proteomes" id="UP001482620"/>
    </source>
</evidence>
<reference evidence="2 3" key="1">
    <citation type="submission" date="2021-06" db="EMBL/GenBank/DDBJ databases">
        <authorList>
            <person name="Palmer J.M."/>
        </authorList>
    </citation>
    <scope>NUCLEOTIDE SEQUENCE [LARGE SCALE GENOMIC DNA]</scope>
    <source>
        <strain evidence="3">if_2019</strain>
        <tissue evidence="2">Muscle</tissue>
    </source>
</reference>
<feature type="region of interest" description="Disordered" evidence="1">
    <location>
        <begin position="96"/>
        <end position="123"/>
    </location>
</feature>
<gene>
    <name evidence="2" type="ORF">ILYODFUR_009842</name>
</gene>
<dbReference type="PANTHER" id="PTHR10663:SF334">
    <property type="entry name" value="PH AND SEC7 DOMAIN-CONTAINING PROTEIN 1"/>
    <property type="match status" value="1"/>
</dbReference>
<feature type="compositionally biased region" description="Basic and acidic residues" evidence="1">
    <location>
        <begin position="218"/>
        <end position="235"/>
    </location>
</feature>
<accession>A0ABV0UEX2</accession>